<dbReference type="PANTHER" id="PTHR43610">
    <property type="entry name" value="BLL6696 PROTEIN"/>
    <property type="match status" value="1"/>
</dbReference>
<protein>
    <submittedName>
        <fullName evidence="2">RimJ/RimL family protein N-acetyltransferase</fullName>
    </submittedName>
</protein>
<sequence length="206" mass="22846">MTAVSAGFPEPASPLAGALVRLEPLSPAHLGGLQDAVDDGRVWDRWYTSVPRPEDMAAEIERRLALKADGEMVPFVAVRQDTDEVLGMTAFVDIDASVPRLEIGYTWNRASAHGTGTNAESKLLLLAYAFETWGAECVTLRTSWANQQSREAIARLGARQDGVLRGQRRLKSGELDDVVVFSILKHEWPSVKHRLQWRLRERTPSA</sequence>
<dbReference type="EMBL" id="JAVDUI010000001">
    <property type="protein sequence ID" value="MDR6892307.1"/>
    <property type="molecule type" value="Genomic_DNA"/>
</dbReference>
<dbReference type="RefSeq" id="WP_309851106.1">
    <property type="nucleotide sequence ID" value="NZ_BAAAIU010000003.1"/>
</dbReference>
<dbReference type="GO" id="GO:0016747">
    <property type="term" value="F:acyltransferase activity, transferring groups other than amino-acyl groups"/>
    <property type="evidence" value="ECO:0007669"/>
    <property type="project" value="InterPro"/>
</dbReference>
<dbReference type="AlphaFoldDB" id="A0AAE3YGF6"/>
<evidence type="ECO:0000313" key="2">
    <source>
        <dbReference type="EMBL" id="MDR6892307.1"/>
    </source>
</evidence>
<keyword evidence="3" id="KW-1185">Reference proteome</keyword>
<comment type="caution">
    <text evidence="2">The sequence shown here is derived from an EMBL/GenBank/DDBJ whole genome shotgun (WGS) entry which is preliminary data.</text>
</comment>
<name>A0AAE3YGF6_9MICC</name>
<dbReference type="PANTHER" id="PTHR43610:SF1">
    <property type="entry name" value="N-ACETYLTRANSFERASE DOMAIN-CONTAINING PROTEIN"/>
    <property type="match status" value="1"/>
</dbReference>
<evidence type="ECO:0000313" key="3">
    <source>
        <dbReference type="Proteomes" id="UP001247307"/>
    </source>
</evidence>
<evidence type="ECO:0000259" key="1">
    <source>
        <dbReference type="Pfam" id="PF13302"/>
    </source>
</evidence>
<dbReference type="InterPro" id="IPR016181">
    <property type="entry name" value="Acyl_CoA_acyltransferase"/>
</dbReference>
<dbReference type="Gene3D" id="3.40.630.30">
    <property type="match status" value="1"/>
</dbReference>
<dbReference type="Pfam" id="PF13302">
    <property type="entry name" value="Acetyltransf_3"/>
    <property type="match status" value="1"/>
</dbReference>
<proteinExistence type="predicted"/>
<feature type="domain" description="N-acetyltransferase" evidence="1">
    <location>
        <begin position="21"/>
        <end position="159"/>
    </location>
</feature>
<accession>A0AAE3YGF6</accession>
<organism evidence="2 3">
    <name type="scientific">Falsarthrobacter nasiphocae</name>
    <dbReference type="NCBI Taxonomy" id="189863"/>
    <lineage>
        <taxon>Bacteria</taxon>
        <taxon>Bacillati</taxon>
        <taxon>Actinomycetota</taxon>
        <taxon>Actinomycetes</taxon>
        <taxon>Micrococcales</taxon>
        <taxon>Micrococcaceae</taxon>
        <taxon>Falsarthrobacter</taxon>
    </lineage>
</organism>
<gene>
    <name evidence="2" type="ORF">J2S35_001247</name>
</gene>
<dbReference type="SUPFAM" id="SSF55729">
    <property type="entry name" value="Acyl-CoA N-acyltransferases (Nat)"/>
    <property type="match status" value="1"/>
</dbReference>
<reference evidence="2" key="1">
    <citation type="submission" date="2023-07" db="EMBL/GenBank/DDBJ databases">
        <title>Sequencing the genomes of 1000 actinobacteria strains.</title>
        <authorList>
            <person name="Klenk H.-P."/>
        </authorList>
    </citation>
    <scope>NUCLEOTIDE SEQUENCE</scope>
    <source>
        <strain evidence="2">DSM 13988</strain>
    </source>
</reference>
<dbReference type="InterPro" id="IPR000182">
    <property type="entry name" value="GNAT_dom"/>
</dbReference>
<dbReference type="Proteomes" id="UP001247307">
    <property type="component" value="Unassembled WGS sequence"/>
</dbReference>